<evidence type="ECO:0000256" key="2">
    <source>
        <dbReference type="ARBA" id="ARBA00009928"/>
    </source>
</evidence>
<dbReference type="Pfam" id="PF18132">
    <property type="entry name" value="Tyrosinase_C"/>
    <property type="match status" value="1"/>
</dbReference>
<feature type="domain" description="Tyrosinase copper-binding" evidence="13">
    <location>
        <begin position="130"/>
        <end position="147"/>
    </location>
</feature>
<comment type="caution">
    <text evidence="15">The sequence shown here is derived from an EMBL/GenBank/DDBJ whole genome shotgun (WGS) entry which is preliminary data.</text>
</comment>
<evidence type="ECO:0000256" key="12">
    <source>
        <dbReference type="SAM" id="SignalP"/>
    </source>
</evidence>
<keyword evidence="12" id="KW-0732">Signal</keyword>
<protein>
    <recommendedName>
        <fullName evidence="3">tyrosinase</fullName>
        <ecNumber evidence="3">1.14.18.1</ecNumber>
    </recommendedName>
</protein>
<evidence type="ECO:0000313" key="15">
    <source>
        <dbReference type="EMBL" id="KAF2877846.1"/>
    </source>
</evidence>
<feature type="chain" id="PRO_5028989428" description="tyrosinase" evidence="12">
    <location>
        <begin position="25"/>
        <end position="627"/>
    </location>
</feature>
<evidence type="ECO:0000256" key="7">
    <source>
        <dbReference type="ARBA" id="ARBA00023033"/>
    </source>
</evidence>
<evidence type="ECO:0000256" key="9">
    <source>
        <dbReference type="ARBA" id="ARBA00048233"/>
    </source>
</evidence>
<dbReference type="Pfam" id="PF00264">
    <property type="entry name" value="Tyrosinase"/>
    <property type="match status" value="1"/>
</dbReference>
<comment type="catalytic activity">
    <reaction evidence="10">
        <text>L-tyrosine + O2 = L-dopaquinone + H2O</text>
        <dbReference type="Rhea" id="RHEA:18117"/>
        <dbReference type="ChEBI" id="CHEBI:15377"/>
        <dbReference type="ChEBI" id="CHEBI:15379"/>
        <dbReference type="ChEBI" id="CHEBI:57924"/>
        <dbReference type="ChEBI" id="CHEBI:58315"/>
        <dbReference type="EC" id="1.14.18.1"/>
    </reaction>
</comment>
<dbReference type="PRINTS" id="PR00092">
    <property type="entry name" value="TYROSINASE"/>
</dbReference>
<dbReference type="InterPro" id="IPR002227">
    <property type="entry name" value="Tyrosinase_Cu-bd"/>
</dbReference>
<feature type="compositionally biased region" description="Polar residues" evidence="11">
    <location>
        <begin position="433"/>
        <end position="446"/>
    </location>
</feature>
<evidence type="ECO:0000256" key="8">
    <source>
        <dbReference type="ARBA" id="ARBA00023101"/>
    </source>
</evidence>
<sequence length="627" mass="69117">MAYRALSAALGLLLFGLFATPSACTPVGRGSLEHDVEDLLAINKRQGGVFSVLGVVGLGDKTVHPRLEIRELEKNADQWNVYLLGMYRFQNMNQGNKLSYYQIAGIHGRPYIPWDGVNAVDGGGGGYCTHGSNIFLPWHRPYLALFEEILYLNARQAVLEFPDGELKNRYNNALTTFRMPYWDWAAAPPAGEGVMPWSVQRPTISVVLPNGTATIPNPLFSYTFRPISRDDFVDSPWTTFPSTLRDPSSNEANAASRNDLVALELDRMRSNLQSRVYNVLALQHNYTEISNDRRPGDSIESIHDVLHNTLGSDGHMSYLAYSAYDPIFWLHHTNVDRIFAIWQALNPDSYVVPEANPYSTFTAAANSVADITNLVTALHPFHRNDAGDFWTSESSRHTDVYAYTYPELAGLNPNDTSPLVSKVNTLYGPKPTRPQQTKRGTSTIAGAPNFSGQRQYIADIKVHKFGLDGSFNVYVFLGDTLLADEPLGGSDSNSNSNSKQWSAAPSFVGITGFLAQNGVTNVQKKTQEANGAVPLTAALEAKMRAGELRSMQEDVVSAYLQRNLRWRIAKTDGQVIDVDAAPGFQLSTVWAEVEPAKSAAEFPKVKGEYRVLIEATDGRPGGFHTGD</sequence>
<comment type="similarity">
    <text evidence="2">Belongs to the tyrosinase family.</text>
</comment>
<evidence type="ECO:0000259" key="14">
    <source>
        <dbReference type="PROSITE" id="PS00498"/>
    </source>
</evidence>
<reference evidence="15 16" key="1">
    <citation type="submission" date="2020-01" db="EMBL/GenBank/DDBJ databases">
        <authorList>
            <consortium name="DOE Joint Genome Institute"/>
            <person name="Haridas S."/>
            <person name="Albert R."/>
            <person name="Binder M."/>
            <person name="Bloem J."/>
            <person name="Labutti K."/>
            <person name="Salamov A."/>
            <person name="Andreopoulos B."/>
            <person name="Baker S.E."/>
            <person name="Barry K."/>
            <person name="Bills G."/>
            <person name="Bluhm B.H."/>
            <person name="Cannon C."/>
            <person name="Castanera R."/>
            <person name="Culley D.E."/>
            <person name="Daum C."/>
            <person name="Ezra D."/>
            <person name="Gonzalez J.B."/>
            <person name="Henrissat B."/>
            <person name="Kuo A."/>
            <person name="Liang C."/>
            <person name="Lipzen A."/>
            <person name="Lutzoni F."/>
            <person name="Magnuson J."/>
            <person name="Mondo S."/>
            <person name="Nolan M."/>
            <person name="Ohm R."/>
            <person name="Pangilinan J."/>
            <person name="Park H.-J.H."/>
            <person name="Ramirez L."/>
            <person name="Alfaro M."/>
            <person name="Sun H."/>
            <person name="Tritt A."/>
            <person name="Yoshinaga Y."/>
            <person name="Zwiers L.-H.L."/>
            <person name="Turgeon B.G."/>
            <person name="Goodwin S.B."/>
            <person name="Spatafora J.W."/>
            <person name="Crous P.W."/>
            <person name="Grigoriev I.V."/>
        </authorList>
    </citation>
    <scope>NUCLEOTIDE SEQUENCE [LARGE SCALE GENOMIC DNA]</scope>
    <source>
        <strain evidence="15 16">CBS 611.86</strain>
    </source>
</reference>
<evidence type="ECO:0000313" key="16">
    <source>
        <dbReference type="Proteomes" id="UP000481861"/>
    </source>
</evidence>
<comment type="cofactor">
    <cofactor evidence="1">
        <name>Cu(2+)</name>
        <dbReference type="ChEBI" id="CHEBI:29036"/>
    </cofactor>
</comment>
<dbReference type="GO" id="GO:0004503">
    <property type="term" value="F:tyrosinase activity"/>
    <property type="evidence" value="ECO:0007669"/>
    <property type="project" value="UniProtKB-EC"/>
</dbReference>
<dbReference type="GO" id="GO:0046872">
    <property type="term" value="F:metal ion binding"/>
    <property type="evidence" value="ECO:0007669"/>
    <property type="project" value="UniProtKB-KW"/>
</dbReference>
<name>A0A7C8IHL7_9PLEO</name>
<dbReference type="Gene3D" id="2.60.310.20">
    <property type="match status" value="1"/>
</dbReference>
<keyword evidence="6" id="KW-0186">Copper</keyword>
<keyword evidence="5" id="KW-0560">Oxidoreductase</keyword>
<evidence type="ECO:0000256" key="4">
    <source>
        <dbReference type="ARBA" id="ARBA00022723"/>
    </source>
</evidence>
<proteinExistence type="inferred from homology"/>
<keyword evidence="16" id="KW-1185">Reference proteome</keyword>
<dbReference type="GO" id="GO:0042438">
    <property type="term" value="P:melanin biosynthetic process"/>
    <property type="evidence" value="ECO:0007669"/>
    <property type="project" value="UniProtKB-KW"/>
</dbReference>
<dbReference type="PANTHER" id="PTHR11474">
    <property type="entry name" value="TYROSINASE FAMILY MEMBER"/>
    <property type="match status" value="1"/>
</dbReference>
<dbReference type="AlphaFoldDB" id="A0A7C8IHL7"/>
<evidence type="ECO:0000256" key="11">
    <source>
        <dbReference type="SAM" id="MobiDB-lite"/>
    </source>
</evidence>
<comment type="catalytic activity">
    <reaction evidence="9">
        <text>2 L-dopa + O2 = 2 L-dopaquinone + 2 H2O</text>
        <dbReference type="Rhea" id="RHEA:34287"/>
        <dbReference type="ChEBI" id="CHEBI:15377"/>
        <dbReference type="ChEBI" id="CHEBI:15379"/>
        <dbReference type="ChEBI" id="CHEBI:57504"/>
        <dbReference type="ChEBI" id="CHEBI:57924"/>
        <dbReference type="EC" id="1.14.18.1"/>
    </reaction>
</comment>
<dbReference type="SUPFAM" id="SSF48056">
    <property type="entry name" value="Di-copper centre-containing domain"/>
    <property type="match status" value="1"/>
</dbReference>
<dbReference type="InterPro" id="IPR041640">
    <property type="entry name" value="Tyrosinase_C"/>
</dbReference>
<feature type="region of interest" description="Disordered" evidence="11">
    <location>
        <begin position="426"/>
        <end position="446"/>
    </location>
</feature>
<dbReference type="EC" id="1.14.18.1" evidence="3"/>
<evidence type="ECO:0000256" key="1">
    <source>
        <dbReference type="ARBA" id="ARBA00001973"/>
    </source>
</evidence>
<dbReference type="Gene3D" id="1.10.1280.10">
    <property type="entry name" value="Di-copper center containing domain from catechol oxidase"/>
    <property type="match status" value="1"/>
</dbReference>
<evidence type="ECO:0000256" key="3">
    <source>
        <dbReference type="ARBA" id="ARBA00011906"/>
    </source>
</evidence>
<dbReference type="EMBL" id="JAADJZ010000001">
    <property type="protein sequence ID" value="KAF2877846.1"/>
    <property type="molecule type" value="Genomic_DNA"/>
</dbReference>
<evidence type="ECO:0000259" key="13">
    <source>
        <dbReference type="PROSITE" id="PS00497"/>
    </source>
</evidence>
<feature type="domain" description="Tyrosinase copper-binding" evidence="14">
    <location>
        <begin position="325"/>
        <end position="336"/>
    </location>
</feature>
<dbReference type="Proteomes" id="UP000481861">
    <property type="component" value="Unassembled WGS sequence"/>
</dbReference>
<evidence type="ECO:0000256" key="5">
    <source>
        <dbReference type="ARBA" id="ARBA00023002"/>
    </source>
</evidence>
<dbReference type="OrthoDB" id="6132182at2759"/>
<keyword evidence="7" id="KW-0503">Monooxygenase</keyword>
<keyword evidence="4" id="KW-0479">Metal-binding</keyword>
<dbReference type="InterPro" id="IPR050316">
    <property type="entry name" value="Tyrosinase/Hemocyanin"/>
</dbReference>
<accession>A0A7C8IHL7</accession>
<dbReference type="PROSITE" id="PS00497">
    <property type="entry name" value="TYROSINASE_1"/>
    <property type="match status" value="1"/>
</dbReference>
<dbReference type="PANTHER" id="PTHR11474:SF76">
    <property type="entry name" value="SHKT DOMAIN-CONTAINING PROTEIN"/>
    <property type="match status" value="1"/>
</dbReference>
<evidence type="ECO:0000256" key="10">
    <source>
        <dbReference type="ARBA" id="ARBA00048881"/>
    </source>
</evidence>
<organism evidence="15 16">
    <name type="scientific">Massariosphaeria phaeospora</name>
    <dbReference type="NCBI Taxonomy" id="100035"/>
    <lineage>
        <taxon>Eukaryota</taxon>
        <taxon>Fungi</taxon>
        <taxon>Dikarya</taxon>
        <taxon>Ascomycota</taxon>
        <taxon>Pezizomycotina</taxon>
        <taxon>Dothideomycetes</taxon>
        <taxon>Pleosporomycetidae</taxon>
        <taxon>Pleosporales</taxon>
        <taxon>Pleosporales incertae sedis</taxon>
        <taxon>Massariosphaeria</taxon>
    </lineage>
</organism>
<evidence type="ECO:0000256" key="6">
    <source>
        <dbReference type="ARBA" id="ARBA00023008"/>
    </source>
</evidence>
<dbReference type="InterPro" id="IPR008922">
    <property type="entry name" value="Di-copper_centre_dom_sf"/>
</dbReference>
<gene>
    <name evidence="15" type="ORF">BDV95DRAFT_479733</name>
</gene>
<dbReference type="PROSITE" id="PS00498">
    <property type="entry name" value="TYROSINASE_2"/>
    <property type="match status" value="1"/>
</dbReference>
<keyword evidence="8" id="KW-0470">Melanin biosynthesis</keyword>
<feature type="signal peptide" evidence="12">
    <location>
        <begin position="1"/>
        <end position="24"/>
    </location>
</feature>